<comment type="caution">
    <text evidence="11">The sequence shown here is derived from an EMBL/GenBank/DDBJ whole genome shotgun (WGS) entry which is preliminary data.</text>
</comment>
<dbReference type="Gene3D" id="3.40.720.10">
    <property type="entry name" value="Alkaline Phosphatase, subunit A"/>
    <property type="match status" value="1"/>
</dbReference>
<evidence type="ECO:0000256" key="2">
    <source>
        <dbReference type="ARBA" id="ARBA00022475"/>
    </source>
</evidence>
<evidence type="ECO:0000313" key="12">
    <source>
        <dbReference type="Proteomes" id="UP000466024"/>
    </source>
</evidence>
<dbReference type="GO" id="GO:0016776">
    <property type="term" value="F:phosphotransferase activity, phosphate group as acceptor"/>
    <property type="evidence" value="ECO:0007669"/>
    <property type="project" value="TreeGrafter"/>
</dbReference>
<dbReference type="InterPro" id="IPR017850">
    <property type="entry name" value="Alkaline_phosphatase_core_sf"/>
</dbReference>
<dbReference type="CDD" id="cd16017">
    <property type="entry name" value="LptA"/>
    <property type="match status" value="1"/>
</dbReference>
<keyword evidence="12" id="KW-1185">Reference proteome</keyword>
<reference evidence="11 12" key="1">
    <citation type="submission" date="2019-08" db="EMBL/GenBank/DDBJ databases">
        <title>Bioinformatics analysis of the strain L3 and L5.</title>
        <authorList>
            <person name="Li X."/>
        </authorList>
    </citation>
    <scope>NUCLEOTIDE SEQUENCE [LARGE SCALE GENOMIC DNA]</scope>
    <source>
        <strain evidence="11 12">L3</strain>
    </source>
</reference>
<dbReference type="NCBIfam" id="NF028537">
    <property type="entry name" value="P_eth_NH2_trans"/>
    <property type="match status" value="1"/>
</dbReference>
<sequence>MNKFINLLSRRPTASPELLTLIVSVAFTLFYNNAFWQKVLDLHSPALAGSWLTLIGYGVLMTLVQYIVYMLFATRYTAKPVLIVLILVAASISYFTSAYHTYFDTTMVVNTLQTDSHEASELITAGFFKHLLIFAGLPILILLRFKVVRSGWKVTVFRKVGYFLSGVVLLIGSALLIYQSFASEMRNNPEMRYLLTPGNYVVSLARVLTASEKNKVETKIPLTAQATYEGSDRPKLIVMVVGETTRAANWGLNGYDRQTTPELANRDLVNYSNVTSCGTSTAVSVPCMFSPWGRDNYDESAIDQHEALLDVLKMAGYDVLWIDNQSGCKGVCDRIPSIKLDSSTQTPGCGQDECFDDALREQLQVRTKELKKNTVIVLHEMGNHGPSYYKRYPKVYEKFTPVCQQDDLSKCDVQSIKNAYDNAIFYNDHVLSGIIDYLETQDNYDSTMLYASDHGESLGENGVYLHGLPYLIAPDEQTHVPMIWWLSKNIRHDEGIDYRCIQQAAGSHHSHANLFHTILGLAQVKTDVYDVKLDMAASCQAS</sequence>
<feature type="transmembrane region" description="Helical" evidence="8">
    <location>
        <begin position="18"/>
        <end position="36"/>
    </location>
</feature>
<feature type="domain" description="Sulfatase N-terminal" evidence="9">
    <location>
        <begin position="236"/>
        <end position="523"/>
    </location>
</feature>
<dbReference type="PANTHER" id="PTHR30443">
    <property type="entry name" value="INNER MEMBRANE PROTEIN"/>
    <property type="match status" value="1"/>
</dbReference>
<evidence type="ECO:0000256" key="8">
    <source>
        <dbReference type="SAM" id="Phobius"/>
    </source>
</evidence>
<dbReference type="PANTHER" id="PTHR30443:SF0">
    <property type="entry name" value="PHOSPHOETHANOLAMINE TRANSFERASE EPTA"/>
    <property type="match status" value="1"/>
</dbReference>
<keyword evidence="4 11" id="KW-0808">Transferase</keyword>
<evidence type="ECO:0000256" key="6">
    <source>
        <dbReference type="ARBA" id="ARBA00022989"/>
    </source>
</evidence>
<dbReference type="SUPFAM" id="SSF53649">
    <property type="entry name" value="Alkaline phosphatase-like"/>
    <property type="match status" value="1"/>
</dbReference>
<accession>A0A640WAU6</accession>
<comment type="subcellular location">
    <subcellularLocation>
        <location evidence="1">Cell inner membrane</location>
        <topology evidence="1">Multi-pass membrane protein</topology>
    </subcellularLocation>
</comment>
<dbReference type="EMBL" id="VTPX01000017">
    <property type="protein sequence ID" value="KAA0015761.1"/>
    <property type="molecule type" value="Genomic_DNA"/>
</dbReference>
<evidence type="ECO:0000256" key="1">
    <source>
        <dbReference type="ARBA" id="ARBA00004429"/>
    </source>
</evidence>
<dbReference type="RefSeq" id="WP_149437383.1">
    <property type="nucleotide sequence ID" value="NZ_VTPX01000017.1"/>
</dbReference>
<evidence type="ECO:0000259" key="9">
    <source>
        <dbReference type="Pfam" id="PF00884"/>
    </source>
</evidence>
<feature type="transmembrane region" description="Helical" evidence="8">
    <location>
        <begin position="162"/>
        <end position="181"/>
    </location>
</feature>
<keyword evidence="3" id="KW-0997">Cell inner membrane</keyword>
<keyword evidence="2" id="KW-1003">Cell membrane</keyword>
<dbReference type="GO" id="GO:0009244">
    <property type="term" value="P:lipopolysaccharide core region biosynthetic process"/>
    <property type="evidence" value="ECO:0007669"/>
    <property type="project" value="TreeGrafter"/>
</dbReference>
<evidence type="ECO:0000256" key="3">
    <source>
        <dbReference type="ARBA" id="ARBA00022519"/>
    </source>
</evidence>
<dbReference type="Pfam" id="PF00884">
    <property type="entry name" value="Sulfatase"/>
    <property type="match status" value="1"/>
</dbReference>
<dbReference type="GO" id="GO:0005886">
    <property type="term" value="C:plasma membrane"/>
    <property type="evidence" value="ECO:0007669"/>
    <property type="project" value="UniProtKB-SubCell"/>
</dbReference>
<dbReference type="Pfam" id="PF08019">
    <property type="entry name" value="EptA_B_N"/>
    <property type="match status" value="1"/>
</dbReference>
<feature type="domain" description="Phosphoethanolamine transferase N-terminal" evidence="10">
    <location>
        <begin position="62"/>
        <end position="209"/>
    </location>
</feature>
<organism evidence="11 12">
    <name type="scientific">Salinicola corii</name>
    <dbReference type="NCBI Taxonomy" id="2606937"/>
    <lineage>
        <taxon>Bacteria</taxon>
        <taxon>Pseudomonadati</taxon>
        <taxon>Pseudomonadota</taxon>
        <taxon>Gammaproteobacteria</taxon>
        <taxon>Oceanospirillales</taxon>
        <taxon>Halomonadaceae</taxon>
        <taxon>Salinicola</taxon>
    </lineage>
</organism>
<protein>
    <submittedName>
        <fullName evidence="11">Phosphoethanolamine--lipid A transferase</fullName>
    </submittedName>
</protein>
<dbReference type="Proteomes" id="UP000466024">
    <property type="component" value="Unassembled WGS sequence"/>
</dbReference>
<dbReference type="InterPro" id="IPR000917">
    <property type="entry name" value="Sulfatase_N"/>
</dbReference>
<feature type="transmembrane region" description="Helical" evidence="8">
    <location>
        <begin position="81"/>
        <end position="102"/>
    </location>
</feature>
<keyword evidence="5 8" id="KW-0812">Transmembrane</keyword>
<evidence type="ECO:0000256" key="4">
    <source>
        <dbReference type="ARBA" id="ARBA00022679"/>
    </source>
</evidence>
<dbReference type="InterPro" id="IPR040423">
    <property type="entry name" value="PEA_transferase"/>
</dbReference>
<keyword evidence="6 8" id="KW-1133">Transmembrane helix</keyword>
<evidence type="ECO:0000259" key="10">
    <source>
        <dbReference type="Pfam" id="PF08019"/>
    </source>
</evidence>
<proteinExistence type="predicted"/>
<evidence type="ECO:0000256" key="5">
    <source>
        <dbReference type="ARBA" id="ARBA00022692"/>
    </source>
</evidence>
<dbReference type="AlphaFoldDB" id="A0A640WAU6"/>
<gene>
    <name evidence="11" type="ORF">F0A16_19520</name>
</gene>
<dbReference type="InterPro" id="IPR058130">
    <property type="entry name" value="PEA_transf_C"/>
</dbReference>
<keyword evidence="7 8" id="KW-0472">Membrane</keyword>
<feature type="transmembrane region" description="Helical" evidence="8">
    <location>
        <begin position="122"/>
        <end position="142"/>
    </location>
</feature>
<evidence type="ECO:0000256" key="7">
    <source>
        <dbReference type="ARBA" id="ARBA00023136"/>
    </source>
</evidence>
<name>A0A640WAU6_9GAMM</name>
<evidence type="ECO:0000313" key="11">
    <source>
        <dbReference type="EMBL" id="KAA0015761.1"/>
    </source>
</evidence>
<dbReference type="InterPro" id="IPR012549">
    <property type="entry name" value="EptA-like_N"/>
</dbReference>
<feature type="transmembrane region" description="Helical" evidence="8">
    <location>
        <begin position="48"/>
        <end position="69"/>
    </location>
</feature>